<name>E1TB50_BURSG</name>
<accession>E1TB50</accession>
<proteinExistence type="predicted"/>
<dbReference type="AlphaFoldDB" id="E1TB50"/>
<evidence type="ECO:0000313" key="1">
    <source>
        <dbReference type="EMBL" id="ADN57997.1"/>
    </source>
</evidence>
<reference evidence="1" key="1">
    <citation type="submission" date="2010-09" db="EMBL/GenBank/DDBJ databases">
        <title>Complete sequence of chromosome1 of Burkholderia sp. CCGE1003.</title>
        <authorList>
            <consortium name="US DOE Joint Genome Institute"/>
            <person name="Lucas S."/>
            <person name="Copeland A."/>
            <person name="Lapidus A."/>
            <person name="Cheng J.-F."/>
            <person name="Bruce D."/>
            <person name="Goodwin L."/>
            <person name="Pitluck S."/>
            <person name="Daligault H."/>
            <person name="Davenport K."/>
            <person name="Detter J.C."/>
            <person name="Han C."/>
            <person name="Tapia R."/>
            <person name="Land M."/>
            <person name="Hauser L."/>
            <person name="Jeffries C."/>
            <person name="Kyrpides N."/>
            <person name="Ivanova N."/>
            <person name="Ovchinnikova G."/>
            <person name="Martinez-Romero E."/>
            <person name="Rogel M.A."/>
            <person name="Auchtung J."/>
            <person name="Tiedje J.M."/>
            <person name="Woyke T."/>
        </authorList>
    </citation>
    <scope>NUCLEOTIDE SEQUENCE</scope>
    <source>
        <strain evidence="1">CCGE1003</strain>
    </source>
</reference>
<dbReference type="KEGG" id="bgf:BC1003_2034"/>
<dbReference type="EMBL" id="CP002217">
    <property type="protein sequence ID" value="ADN57997.1"/>
    <property type="molecule type" value="Genomic_DNA"/>
</dbReference>
<dbReference type="eggNOG" id="ENOG5031DBY">
    <property type="taxonomic scope" value="Bacteria"/>
</dbReference>
<sequence>MMRHFPHSPDTKPTYKAGIAFIGALCLFALCATGAAALAGLLPKSESVAVTATAIPLVDLQTMLSRSIVSP</sequence>
<protein>
    <submittedName>
        <fullName evidence="1">Uncharacterized protein</fullName>
    </submittedName>
</protein>
<organism evidence="1">
    <name type="scientific">Burkholderia sp. (strain CCGE1003)</name>
    <dbReference type="NCBI Taxonomy" id="640512"/>
    <lineage>
        <taxon>Bacteria</taxon>
        <taxon>Pseudomonadati</taxon>
        <taxon>Pseudomonadota</taxon>
        <taxon>Betaproteobacteria</taxon>
        <taxon>Burkholderiales</taxon>
        <taxon>Burkholderiaceae</taxon>
        <taxon>Burkholderia</taxon>
    </lineage>
</organism>
<gene>
    <name evidence="1" type="ordered locus">BC1003_2034</name>
</gene>
<dbReference type="HOGENOM" id="CLU_196575_0_0_4"/>